<evidence type="ECO:0000313" key="15">
    <source>
        <dbReference type="Proteomes" id="UP000437068"/>
    </source>
</evidence>
<dbReference type="EMBL" id="QXGA01000025">
    <property type="protein sequence ID" value="KAE9154958.1"/>
    <property type="molecule type" value="Genomic_DNA"/>
</dbReference>
<evidence type="ECO:0000313" key="22">
    <source>
        <dbReference type="Proteomes" id="UP000488956"/>
    </source>
</evidence>
<evidence type="ECO:0000256" key="2">
    <source>
        <dbReference type="SAM" id="SignalP"/>
    </source>
</evidence>
<dbReference type="EMBL" id="QXGE01000024">
    <property type="protein sequence ID" value="KAE9329114.1"/>
    <property type="molecule type" value="Genomic_DNA"/>
</dbReference>
<feature type="compositionally biased region" description="Pro residues" evidence="1">
    <location>
        <begin position="63"/>
        <end position="76"/>
    </location>
</feature>
<dbReference type="EMBL" id="QXFY01000345">
    <property type="protein sequence ID" value="KAE9347209.1"/>
    <property type="molecule type" value="Genomic_DNA"/>
</dbReference>
<sequence>MIIALSPITCMLCHLASTAFVNRRCSPTNSATLLVIDGCPNAVTAAHSTLSRSGLTPNSTMSLPPPPGPGFPLDMP</sequence>
<protein>
    <recommendedName>
        <fullName evidence="23">Secreted protein</fullName>
    </recommendedName>
</protein>
<evidence type="ECO:0000313" key="19">
    <source>
        <dbReference type="Proteomes" id="UP000460718"/>
    </source>
</evidence>
<reference evidence="13 14" key="1">
    <citation type="submission" date="2018-08" db="EMBL/GenBank/DDBJ databases">
        <title>Genomic investigation of the strawberry pathogen Phytophthora fragariae indicates pathogenicity is determined by transcriptional variation in three key races.</title>
        <authorList>
            <person name="Adams T.M."/>
            <person name="Armitage A.D."/>
            <person name="Sobczyk M.K."/>
            <person name="Bates H.J."/>
            <person name="Dunwell J.M."/>
            <person name="Nellist C.F."/>
            <person name="Harrison R.J."/>
        </authorList>
    </citation>
    <scope>NUCLEOTIDE SEQUENCE [LARGE SCALE GENOMIC DNA]</scope>
    <source>
        <strain evidence="11 15">A4</strain>
        <strain evidence="10 16">BC-1</strain>
        <strain evidence="9 20">BC-23</strain>
        <strain evidence="8 14">NOV-27</strain>
        <strain evidence="7 17">NOV-5</strain>
        <strain evidence="6 18">NOV-71</strain>
        <strain evidence="12 21">NOV-77</strain>
        <strain evidence="3 13">NOV-9</strain>
        <strain evidence="5 22">ONT-3</strain>
        <strain evidence="4 19">SCRP245</strain>
    </source>
</reference>
<evidence type="ECO:0000313" key="17">
    <source>
        <dbReference type="Proteomes" id="UP000440732"/>
    </source>
</evidence>
<accession>A0A6A3UWD7</accession>
<dbReference type="Proteomes" id="UP000429523">
    <property type="component" value="Unassembled WGS sequence"/>
</dbReference>
<feature type="region of interest" description="Disordered" evidence="1">
    <location>
        <begin position="50"/>
        <end position="76"/>
    </location>
</feature>
<dbReference type="Proteomes" id="UP000476176">
    <property type="component" value="Unassembled WGS sequence"/>
</dbReference>
<evidence type="ECO:0008006" key="23">
    <source>
        <dbReference type="Google" id="ProtNLM"/>
    </source>
</evidence>
<dbReference type="Proteomes" id="UP000440732">
    <property type="component" value="Unassembled WGS sequence"/>
</dbReference>
<feature type="signal peptide" evidence="2">
    <location>
        <begin position="1"/>
        <end position="18"/>
    </location>
</feature>
<evidence type="ECO:0000313" key="7">
    <source>
        <dbReference type="EMBL" id="KAE9154958.1"/>
    </source>
</evidence>
<dbReference type="Proteomes" id="UP000488956">
    <property type="component" value="Unassembled WGS sequence"/>
</dbReference>
<dbReference type="Proteomes" id="UP000433483">
    <property type="component" value="Unassembled WGS sequence"/>
</dbReference>
<keyword evidence="14" id="KW-1185">Reference proteome</keyword>
<evidence type="ECO:0000313" key="14">
    <source>
        <dbReference type="Proteomes" id="UP000433483"/>
    </source>
</evidence>
<evidence type="ECO:0000313" key="3">
    <source>
        <dbReference type="EMBL" id="KAE8949099.1"/>
    </source>
</evidence>
<evidence type="ECO:0000313" key="16">
    <source>
        <dbReference type="Proteomes" id="UP000440367"/>
    </source>
</evidence>
<dbReference type="EMBL" id="QXFW01000341">
    <property type="protein sequence ID" value="KAE9015460.1"/>
    <property type="molecule type" value="Genomic_DNA"/>
</dbReference>
<dbReference type="EMBL" id="QXGC01000022">
    <property type="protein sequence ID" value="KAE9254538.1"/>
    <property type="molecule type" value="Genomic_DNA"/>
</dbReference>
<dbReference type="EMBL" id="QXGB01000032">
    <property type="protein sequence ID" value="KAE9235771.1"/>
    <property type="molecule type" value="Genomic_DNA"/>
</dbReference>
<dbReference type="Proteomes" id="UP000440367">
    <property type="component" value="Unassembled WGS sequence"/>
</dbReference>
<evidence type="ECO:0000313" key="21">
    <source>
        <dbReference type="Proteomes" id="UP000486351"/>
    </source>
</evidence>
<evidence type="ECO:0000256" key="1">
    <source>
        <dbReference type="SAM" id="MobiDB-lite"/>
    </source>
</evidence>
<gene>
    <name evidence="11" type="ORF">PF001_g1059</name>
    <name evidence="10" type="ORF">PF002_g1552</name>
    <name evidence="9" type="ORF">PF004_g980</name>
    <name evidence="8" type="ORF">PF005_g1327</name>
    <name evidence="7" type="ORF">PF006_g1061</name>
    <name evidence="6" type="ORF">PF007_g1256</name>
    <name evidence="12" type="ORF">PF008_g7905</name>
    <name evidence="3" type="ORF">PF009_g1354</name>
    <name evidence="5" type="ORF">PF010_g1058</name>
    <name evidence="4" type="ORF">PF011_g7591</name>
</gene>
<evidence type="ECO:0000313" key="11">
    <source>
        <dbReference type="EMBL" id="KAE9329114.1"/>
    </source>
</evidence>
<evidence type="ECO:0000313" key="4">
    <source>
        <dbReference type="EMBL" id="KAE9015460.1"/>
    </source>
</evidence>
<dbReference type="Proteomes" id="UP000441208">
    <property type="component" value="Unassembled WGS sequence"/>
</dbReference>
<dbReference type="EMBL" id="QXFX01000025">
    <property type="protein sequence ID" value="KAE9138105.1"/>
    <property type="molecule type" value="Genomic_DNA"/>
</dbReference>
<dbReference type="EMBL" id="QXGF01000031">
    <property type="protein sequence ID" value="KAE8949099.1"/>
    <property type="molecule type" value="Genomic_DNA"/>
</dbReference>
<feature type="chain" id="PRO_5036166277" description="Secreted protein" evidence="2">
    <location>
        <begin position="19"/>
        <end position="76"/>
    </location>
</feature>
<evidence type="ECO:0000313" key="9">
    <source>
        <dbReference type="EMBL" id="KAE9254538.1"/>
    </source>
</evidence>
<evidence type="ECO:0000313" key="20">
    <source>
        <dbReference type="Proteomes" id="UP000476176"/>
    </source>
</evidence>
<evidence type="ECO:0000313" key="12">
    <source>
        <dbReference type="EMBL" id="KAE9347209.1"/>
    </source>
</evidence>
<evidence type="ECO:0000313" key="5">
    <source>
        <dbReference type="EMBL" id="KAE9138105.1"/>
    </source>
</evidence>
<proteinExistence type="predicted"/>
<keyword evidence="2" id="KW-0732">Signal</keyword>
<evidence type="ECO:0000313" key="8">
    <source>
        <dbReference type="EMBL" id="KAE9235771.1"/>
    </source>
</evidence>
<evidence type="ECO:0000313" key="13">
    <source>
        <dbReference type="Proteomes" id="UP000429523"/>
    </source>
</evidence>
<dbReference type="Proteomes" id="UP000460718">
    <property type="component" value="Unassembled WGS sequence"/>
</dbReference>
<evidence type="ECO:0000313" key="10">
    <source>
        <dbReference type="EMBL" id="KAE9256874.1"/>
    </source>
</evidence>
<evidence type="ECO:0000313" key="18">
    <source>
        <dbReference type="Proteomes" id="UP000441208"/>
    </source>
</evidence>
<dbReference type="AlphaFoldDB" id="A0A6A3UWD7"/>
<name>A0A6A3UWD7_9STRA</name>
<dbReference type="EMBL" id="QXGD01000037">
    <property type="protein sequence ID" value="KAE9256874.1"/>
    <property type="molecule type" value="Genomic_DNA"/>
</dbReference>
<organism evidence="7 17">
    <name type="scientific">Phytophthora fragariae</name>
    <dbReference type="NCBI Taxonomy" id="53985"/>
    <lineage>
        <taxon>Eukaryota</taxon>
        <taxon>Sar</taxon>
        <taxon>Stramenopiles</taxon>
        <taxon>Oomycota</taxon>
        <taxon>Peronosporomycetes</taxon>
        <taxon>Peronosporales</taxon>
        <taxon>Peronosporaceae</taxon>
        <taxon>Phytophthora</taxon>
    </lineage>
</organism>
<comment type="caution">
    <text evidence="7">The sequence shown here is derived from an EMBL/GenBank/DDBJ whole genome shotgun (WGS) entry which is preliminary data.</text>
</comment>
<dbReference type="Proteomes" id="UP000437068">
    <property type="component" value="Unassembled WGS sequence"/>
</dbReference>
<dbReference type="EMBL" id="QXFZ01000029">
    <property type="protein sequence ID" value="KAE9138804.1"/>
    <property type="molecule type" value="Genomic_DNA"/>
</dbReference>
<dbReference type="Proteomes" id="UP000486351">
    <property type="component" value="Unassembled WGS sequence"/>
</dbReference>
<evidence type="ECO:0000313" key="6">
    <source>
        <dbReference type="EMBL" id="KAE9138804.1"/>
    </source>
</evidence>